<reference evidence="4" key="3">
    <citation type="submission" date="2025-04" db="UniProtKB">
        <authorList>
            <consortium name="RefSeq"/>
        </authorList>
    </citation>
    <scope>IDENTIFICATION</scope>
    <source>
        <strain evidence="4">CBS 781.70</strain>
    </source>
</reference>
<evidence type="ECO:0000313" key="4">
    <source>
        <dbReference type="RefSeq" id="XP_033536144.1"/>
    </source>
</evidence>
<keyword evidence="3" id="KW-1185">Reference proteome</keyword>
<gene>
    <name evidence="2 4" type="ORF">P152DRAFT_456769</name>
</gene>
<evidence type="ECO:0000256" key="1">
    <source>
        <dbReference type="SAM" id="MobiDB-lite"/>
    </source>
</evidence>
<feature type="compositionally biased region" description="Polar residues" evidence="1">
    <location>
        <begin position="172"/>
        <end position="186"/>
    </location>
</feature>
<evidence type="ECO:0000313" key="2">
    <source>
        <dbReference type="EMBL" id="KAF1814513.1"/>
    </source>
</evidence>
<dbReference type="OrthoDB" id="5339776at2759"/>
<dbReference type="GeneID" id="54419652"/>
<dbReference type="EMBL" id="ML975153">
    <property type="protein sequence ID" value="KAF1814513.1"/>
    <property type="molecule type" value="Genomic_DNA"/>
</dbReference>
<feature type="compositionally biased region" description="Low complexity" evidence="1">
    <location>
        <begin position="8"/>
        <end position="20"/>
    </location>
</feature>
<feature type="region of interest" description="Disordered" evidence="1">
    <location>
        <begin position="168"/>
        <end position="277"/>
    </location>
</feature>
<evidence type="ECO:0000313" key="3">
    <source>
        <dbReference type="Proteomes" id="UP000504638"/>
    </source>
</evidence>
<name>A0A6G1G922_9PEZI</name>
<sequence length="400" mass="43075">MEFSKTTPPLSRPSSRRSFPNLNHLSLAPLSSRFPIDDDDAPYDPTSPSFPPQASYIQGRSAPSTPGILSRSPSRHSRTRRSQYLHEGHVVAQTGTAEPDQIALTKAKSSSALLFAHPVAHKGGAAILTTDPAGRHHVRRHTGPRLLRAGNDATWFYRAGLAIASETRESKGQSWLVSRESSTNMLGDNADPQRIHQGTSHHGLNGQGRTRFGDDEASPTTPKRWSPGSRPGSAPGSARISRRGSRAGSRLEMLTPMTRGPAPAGGDGDYFFGDSVTGPDFVDERVLQESLEQDDGDDEQDGRDEEEVARLARDQSANFGGWVDRLMGWTLFEVEEDGDDNNSFEVSPPAADGTGDQRQPPFAEGSDSKALPAADIAPPGQDGGWRDAAWLLGVASKVIL</sequence>
<feature type="compositionally biased region" description="Polar residues" evidence="1">
    <location>
        <begin position="55"/>
        <end position="64"/>
    </location>
</feature>
<protein>
    <submittedName>
        <fullName evidence="2 4">Uncharacterized protein</fullName>
    </submittedName>
</protein>
<dbReference type="Pfam" id="PF13136">
    <property type="entry name" value="DUF3984"/>
    <property type="match status" value="1"/>
</dbReference>
<organism evidence="2">
    <name type="scientific">Eremomyces bilateralis CBS 781.70</name>
    <dbReference type="NCBI Taxonomy" id="1392243"/>
    <lineage>
        <taxon>Eukaryota</taxon>
        <taxon>Fungi</taxon>
        <taxon>Dikarya</taxon>
        <taxon>Ascomycota</taxon>
        <taxon>Pezizomycotina</taxon>
        <taxon>Dothideomycetes</taxon>
        <taxon>Dothideomycetes incertae sedis</taxon>
        <taxon>Eremomycetales</taxon>
        <taxon>Eremomycetaceae</taxon>
        <taxon>Eremomyces</taxon>
    </lineage>
</organism>
<feature type="region of interest" description="Disordered" evidence="1">
    <location>
        <begin position="1"/>
        <end position="80"/>
    </location>
</feature>
<accession>A0A6G1G922</accession>
<dbReference type="AlphaFoldDB" id="A0A6G1G922"/>
<proteinExistence type="predicted"/>
<dbReference type="InterPro" id="IPR025040">
    <property type="entry name" value="DUF3984"/>
</dbReference>
<reference evidence="4" key="2">
    <citation type="submission" date="2020-04" db="EMBL/GenBank/DDBJ databases">
        <authorList>
            <consortium name="NCBI Genome Project"/>
        </authorList>
    </citation>
    <scope>NUCLEOTIDE SEQUENCE</scope>
    <source>
        <strain evidence="4">CBS 781.70</strain>
    </source>
</reference>
<feature type="region of interest" description="Disordered" evidence="1">
    <location>
        <begin position="338"/>
        <end position="385"/>
    </location>
</feature>
<dbReference type="Proteomes" id="UP000504638">
    <property type="component" value="Unplaced"/>
</dbReference>
<dbReference type="RefSeq" id="XP_033536144.1">
    <property type="nucleotide sequence ID" value="XM_033679082.1"/>
</dbReference>
<reference evidence="2 4" key="1">
    <citation type="submission" date="2020-01" db="EMBL/GenBank/DDBJ databases">
        <authorList>
            <consortium name="DOE Joint Genome Institute"/>
            <person name="Haridas S."/>
            <person name="Albert R."/>
            <person name="Binder M."/>
            <person name="Bloem J."/>
            <person name="Labutti K."/>
            <person name="Salamov A."/>
            <person name="Andreopoulos B."/>
            <person name="Baker S.E."/>
            <person name="Barry K."/>
            <person name="Bills G."/>
            <person name="Bluhm B.H."/>
            <person name="Cannon C."/>
            <person name="Castanera R."/>
            <person name="Culley D.E."/>
            <person name="Daum C."/>
            <person name="Ezra D."/>
            <person name="Gonzalez J.B."/>
            <person name="Henrissat B."/>
            <person name="Kuo A."/>
            <person name="Liang C."/>
            <person name="Lipzen A."/>
            <person name="Lutzoni F."/>
            <person name="Magnuson J."/>
            <person name="Mondo S."/>
            <person name="Nolan M."/>
            <person name="Ohm R."/>
            <person name="Pangilinan J."/>
            <person name="Park H.-J."/>
            <person name="Ramirez L."/>
            <person name="Alfaro M."/>
            <person name="Sun H."/>
            <person name="Tritt A."/>
            <person name="Yoshinaga Y."/>
            <person name="Zwiers L.-H."/>
            <person name="Turgeon B.G."/>
            <person name="Goodwin S.B."/>
            <person name="Spatafora J.W."/>
            <person name="Crous P.W."/>
            <person name="Grigoriev I.V."/>
        </authorList>
    </citation>
    <scope>NUCLEOTIDE SEQUENCE</scope>
    <source>
        <strain evidence="2 4">CBS 781.70</strain>
    </source>
</reference>
<feature type="compositionally biased region" description="Low complexity" evidence="1">
    <location>
        <begin position="226"/>
        <end position="239"/>
    </location>
</feature>